<dbReference type="Pfam" id="PF01614">
    <property type="entry name" value="IclR_C"/>
    <property type="match status" value="1"/>
</dbReference>
<dbReference type="Pfam" id="PF09339">
    <property type="entry name" value="HTH_IclR"/>
    <property type="match status" value="1"/>
</dbReference>
<evidence type="ECO:0000256" key="1">
    <source>
        <dbReference type="ARBA" id="ARBA00023015"/>
    </source>
</evidence>
<name>A0A7X2PBV9_9SPIO</name>
<organism evidence="6 7">
    <name type="scientific">Bullifex porci</name>
    <dbReference type="NCBI Taxonomy" id="2606638"/>
    <lineage>
        <taxon>Bacteria</taxon>
        <taxon>Pseudomonadati</taxon>
        <taxon>Spirochaetota</taxon>
        <taxon>Spirochaetia</taxon>
        <taxon>Spirochaetales</taxon>
        <taxon>Spirochaetaceae</taxon>
        <taxon>Bullifex</taxon>
    </lineage>
</organism>
<evidence type="ECO:0000259" key="4">
    <source>
        <dbReference type="PROSITE" id="PS51077"/>
    </source>
</evidence>
<dbReference type="GO" id="GO:0003700">
    <property type="term" value="F:DNA-binding transcription factor activity"/>
    <property type="evidence" value="ECO:0007669"/>
    <property type="project" value="TreeGrafter"/>
</dbReference>
<evidence type="ECO:0000256" key="3">
    <source>
        <dbReference type="ARBA" id="ARBA00023163"/>
    </source>
</evidence>
<reference evidence="6 7" key="1">
    <citation type="submission" date="2019-08" db="EMBL/GenBank/DDBJ databases">
        <title>In-depth cultivation of the pig gut microbiome towards novel bacterial diversity and tailored functional studies.</title>
        <authorList>
            <person name="Wylensek D."/>
            <person name="Hitch T.C.A."/>
            <person name="Clavel T."/>
        </authorList>
    </citation>
    <scope>NUCLEOTIDE SEQUENCE [LARGE SCALE GENOMIC DNA]</scope>
    <source>
        <strain evidence="6 7">NM-380-WT-3C1</strain>
    </source>
</reference>
<comment type="caution">
    <text evidence="6">The sequence shown here is derived from an EMBL/GenBank/DDBJ whole genome shotgun (WGS) entry which is preliminary data.</text>
</comment>
<dbReference type="InterPro" id="IPR014757">
    <property type="entry name" value="Tscrpt_reg_IclR_C"/>
</dbReference>
<sequence length="259" mass="29274">MAVKELDEKNMMSGVSRTIKILEVLSKKGELNLESLAKETDLPKATLLRFLSTLQQLGYVFRDDADRYSLSLRLFSVGSRALSRNDLITKARPFAKKLCDDLGETVHMGILEDNSAVYVLKEESSYTLRMYSRVGKVIPLYCTAIGKIFLSEKSPAELDAYLKATVLKPFTVRTIKTKEALIDQLKLTKTRGWAIDDQEHEDNVMCIAAPIRDYTKSVVAAISVSWPLFRFNKDEFEKATKEIKSVADELSIVLGYEEE</sequence>
<dbReference type="RefSeq" id="WP_154425036.1">
    <property type="nucleotide sequence ID" value="NZ_JAQYGB010000015.1"/>
</dbReference>
<dbReference type="Gene3D" id="1.10.10.10">
    <property type="entry name" value="Winged helix-like DNA-binding domain superfamily/Winged helix DNA-binding domain"/>
    <property type="match status" value="1"/>
</dbReference>
<dbReference type="InterPro" id="IPR036390">
    <property type="entry name" value="WH_DNA-bd_sf"/>
</dbReference>
<dbReference type="GO" id="GO:0045892">
    <property type="term" value="P:negative regulation of DNA-templated transcription"/>
    <property type="evidence" value="ECO:0007669"/>
    <property type="project" value="TreeGrafter"/>
</dbReference>
<dbReference type="EMBL" id="VUNN01000006">
    <property type="protein sequence ID" value="MSU06060.1"/>
    <property type="molecule type" value="Genomic_DNA"/>
</dbReference>
<dbReference type="Proteomes" id="UP000460549">
    <property type="component" value="Unassembled WGS sequence"/>
</dbReference>
<dbReference type="InterPro" id="IPR029016">
    <property type="entry name" value="GAF-like_dom_sf"/>
</dbReference>
<dbReference type="GO" id="GO:0003677">
    <property type="term" value="F:DNA binding"/>
    <property type="evidence" value="ECO:0007669"/>
    <property type="project" value="UniProtKB-KW"/>
</dbReference>
<dbReference type="Gene3D" id="3.30.450.40">
    <property type="match status" value="1"/>
</dbReference>
<feature type="domain" description="IclR-ED" evidence="5">
    <location>
        <begin position="73"/>
        <end position="256"/>
    </location>
</feature>
<dbReference type="SMART" id="SM00346">
    <property type="entry name" value="HTH_ICLR"/>
    <property type="match status" value="1"/>
</dbReference>
<dbReference type="InterPro" id="IPR050707">
    <property type="entry name" value="HTH_MetabolicPath_Reg"/>
</dbReference>
<dbReference type="PANTHER" id="PTHR30136:SF35">
    <property type="entry name" value="HTH-TYPE TRANSCRIPTIONAL REGULATOR RV1719"/>
    <property type="match status" value="1"/>
</dbReference>
<dbReference type="SUPFAM" id="SSF46785">
    <property type="entry name" value="Winged helix' DNA-binding domain"/>
    <property type="match status" value="1"/>
</dbReference>
<gene>
    <name evidence="6" type="ORF">FYJ80_04630</name>
</gene>
<evidence type="ECO:0000313" key="6">
    <source>
        <dbReference type="EMBL" id="MSU06060.1"/>
    </source>
</evidence>
<evidence type="ECO:0000313" key="7">
    <source>
        <dbReference type="Proteomes" id="UP000460549"/>
    </source>
</evidence>
<keyword evidence="1" id="KW-0805">Transcription regulation</keyword>
<dbReference type="InterPro" id="IPR036388">
    <property type="entry name" value="WH-like_DNA-bd_sf"/>
</dbReference>
<evidence type="ECO:0000256" key="2">
    <source>
        <dbReference type="ARBA" id="ARBA00023125"/>
    </source>
</evidence>
<evidence type="ECO:0000259" key="5">
    <source>
        <dbReference type="PROSITE" id="PS51078"/>
    </source>
</evidence>
<keyword evidence="7" id="KW-1185">Reference proteome</keyword>
<feature type="domain" description="HTH iclR-type" evidence="4">
    <location>
        <begin position="12"/>
        <end position="72"/>
    </location>
</feature>
<keyword evidence="3" id="KW-0804">Transcription</keyword>
<dbReference type="PROSITE" id="PS51078">
    <property type="entry name" value="ICLR_ED"/>
    <property type="match status" value="1"/>
</dbReference>
<protein>
    <submittedName>
        <fullName evidence="6">IclR family transcriptional regulator</fullName>
    </submittedName>
</protein>
<dbReference type="PANTHER" id="PTHR30136">
    <property type="entry name" value="HELIX-TURN-HELIX TRANSCRIPTIONAL REGULATOR, ICLR FAMILY"/>
    <property type="match status" value="1"/>
</dbReference>
<accession>A0A7X2PBV9</accession>
<dbReference type="AlphaFoldDB" id="A0A7X2PBV9"/>
<dbReference type="InterPro" id="IPR005471">
    <property type="entry name" value="Tscrpt_reg_IclR_N"/>
</dbReference>
<dbReference type="PROSITE" id="PS51077">
    <property type="entry name" value="HTH_ICLR"/>
    <property type="match status" value="1"/>
</dbReference>
<keyword evidence="2" id="KW-0238">DNA-binding</keyword>
<dbReference type="SUPFAM" id="SSF55781">
    <property type="entry name" value="GAF domain-like"/>
    <property type="match status" value="1"/>
</dbReference>
<proteinExistence type="predicted"/>